<feature type="domain" description="Glucosamine/galactosamine-6-phosphate isomerase" evidence="8">
    <location>
        <begin position="11"/>
        <end position="216"/>
    </location>
</feature>
<name>A0A084EN34_SPHYA</name>
<dbReference type="GO" id="GO:0017057">
    <property type="term" value="F:6-phosphogluconolactonase activity"/>
    <property type="evidence" value="ECO:0007669"/>
    <property type="project" value="UniProtKB-UniRule"/>
</dbReference>
<evidence type="ECO:0000256" key="5">
    <source>
        <dbReference type="ARBA" id="ARBA00013198"/>
    </source>
</evidence>
<dbReference type="CDD" id="cd01400">
    <property type="entry name" value="6PGL"/>
    <property type="match status" value="1"/>
</dbReference>
<dbReference type="SUPFAM" id="SSF100950">
    <property type="entry name" value="NagB/RpiA/CoA transferase-like"/>
    <property type="match status" value="1"/>
</dbReference>
<evidence type="ECO:0000256" key="1">
    <source>
        <dbReference type="ARBA" id="ARBA00000832"/>
    </source>
</evidence>
<dbReference type="InterPro" id="IPR039104">
    <property type="entry name" value="6PGL"/>
</dbReference>
<protein>
    <recommendedName>
        <fullName evidence="6 7">6-phosphogluconolactonase</fullName>
        <shortName evidence="7">6PGL</shortName>
        <ecNumber evidence="5 7">3.1.1.31</ecNumber>
    </recommendedName>
</protein>
<dbReference type="InterPro" id="IPR037171">
    <property type="entry name" value="NagB/RpiA_transferase-like"/>
</dbReference>
<dbReference type="InterPro" id="IPR006148">
    <property type="entry name" value="Glc/Gal-6P_isomerase"/>
</dbReference>
<dbReference type="Pfam" id="PF01182">
    <property type="entry name" value="Glucosamine_iso"/>
    <property type="match status" value="1"/>
</dbReference>
<dbReference type="GO" id="GO:0006098">
    <property type="term" value="P:pentose-phosphate shunt"/>
    <property type="evidence" value="ECO:0007669"/>
    <property type="project" value="UniProtKB-UniPathway"/>
</dbReference>
<comment type="caution">
    <text evidence="9">The sequence shown here is derived from an EMBL/GenBank/DDBJ whole genome shotgun (WGS) entry which is preliminary data.</text>
</comment>
<evidence type="ECO:0000256" key="7">
    <source>
        <dbReference type="RuleBase" id="RU365095"/>
    </source>
</evidence>
<evidence type="ECO:0000313" key="10">
    <source>
        <dbReference type="Proteomes" id="UP000028534"/>
    </source>
</evidence>
<organism evidence="9 10">
    <name type="scientific">Sphingobium yanoikuyae</name>
    <name type="common">Sphingomonas yanoikuyae</name>
    <dbReference type="NCBI Taxonomy" id="13690"/>
    <lineage>
        <taxon>Bacteria</taxon>
        <taxon>Pseudomonadati</taxon>
        <taxon>Pseudomonadota</taxon>
        <taxon>Alphaproteobacteria</taxon>
        <taxon>Sphingomonadales</taxon>
        <taxon>Sphingomonadaceae</taxon>
        <taxon>Sphingobium</taxon>
    </lineage>
</organism>
<sequence length="230" mass="24357">MPTEHLFATGAEAATDIAARIATLLSDAIAQRGVATLAVSGGRSPRPVLEALSKVPLDWTRLIVTLVDERWVDPVSADSNERLVRETLLQGPAAAARFVPMKNGAADAYAGQSAVEADFAALPWPFDIILLGMGDDGHTASLFPEGKELAEGLSSHAYTIAATPPVAPHQRLSLTAHAILQSRHIFLQISGAGKKAVYDQALAGGPVEELPIRFALLQDEVLVEVWIAEA</sequence>
<accession>A0A084EN34</accession>
<dbReference type="Proteomes" id="UP000028534">
    <property type="component" value="Unassembled WGS sequence"/>
</dbReference>
<evidence type="ECO:0000256" key="2">
    <source>
        <dbReference type="ARBA" id="ARBA00002681"/>
    </source>
</evidence>
<dbReference type="NCBIfam" id="TIGR01198">
    <property type="entry name" value="pgl"/>
    <property type="match status" value="1"/>
</dbReference>
<dbReference type="EC" id="3.1.1.31" evidence="5 7"/>
<evidence type="ECO:0000256" key="6">
    <source>
        <dbReference type="ARBA" id="ARBA00020337"/>
    </source>
</evidence>
<dbReference type="PANTHER" id="PTHR11054">
    <property type="entry name" value="6-PHOSPHOGLUCONOLACTONASE"/>
    <property type="match status" value="1"/>
</dbReference>
<dbReference type="GO" id="GO:0005975">
    <property type="term" value="P:carbohydrate metabolic process"/>
    <property type="evidence" value="ECO:0007669"/>
    <property type="project" value="UniProtKB-UniRule"/>
</dbReference>
<comment type="similarity">
    <text evidence="4 7">Belongs to the glucosamine/galactosamine-6-phosphate isomerase family. 6-phosphogluconolactonase subfamily.</text>
</comment>
<dbReference type="AlphaFoldDB" id="A0A084EN34"/>
<comment type="pathway">
    <text evidence="3 7">Carbohydrate degradation; pentose phosphate pathway; D-ribulose 5-phosphate from D-glucose 6-phosphate (oxidative stage): step 2/3.</text>
</comment>
<dbReference type="EMBL" id="JGVR01000009">
    <property type="protein sequence ID" value="KEZ19376.1"/>
    <property type="molecule type" value="Genomic_DNA"/>
</dbReference>
<dbReference type="eggNOG" id="COG0363">
    <property type="taxonomic scope" value="Bacteria"/>
</dbReference>
<dbReference type="UniPathway" id="UPA00115">
    <property type="reaction ID" value="UER00409"/>
</dbReference>
<dbReference type="PATRIC" id="fig|13690.10.peg.1950"/>
<reference evidence="9 10" key="1">
    <citation type="submission" date="2014-03" db="EMBL/GenBank/DDBJ databases">
        <title>Genome sequence of Sphingobium yanoikuyae B1.</title>
        <authorList>
            <person name="Gan H.M."/>
            <person name="Gan H.Y."/>
            <person name="Savka M.A."/>
        </authorList>
    </citation>
    <scope>NUCLEOTIDE SEQUENCE [LARGE SCALE GENOMIC DNA]</scope>
    <source>
        <strain evidence="9 10">B1</strain>
    </source>
</reference>
<gene>
    <name evidence="7" type="primary">pgl</name>
    <name evidence="9" type="ORF">CP98_01895</name>
</gene>
<dbReference type="PANTHER" id="PTHR11054:SF0">
    <property type="entry name" value="6-PHOSPHOGLUCONOLACTONASE"/>
    <property type="match status" value="1"/>
</dbReference>
<evidence type="ECO:0000256" key="3">
    <source>
        <dbReference type="ARBA" id="ARBA00004961"/>
    </source>
</evidence>
<keyword evidence="7" id="KW-0378">Hydrolase</keyword>
<dbReference type="STRING" id="13690.AX777_17825"/>
<dbReference type="Gene3D" id="3.40.50.1360">
    <property type="match status" value="1"/>
</dbReference>
<evidence type="ECO:0000256" key="4">
    <source>
        <dbReference type="ARBA" id="ARBA00010662"/>
    </source>
</evidence>
<proteinExistence type="inferred from homology"/>
<dbReference type="RefSeq" id="WP_037518942.1">
    <property type="nucleotide sequence ID" value="NZ_JGVR01000009.1"/>
</dbReference>
<comment type="catalytic activity">
    <reaction evidence="1 7">
        <text>6-phospho-D-glucono-1,5-lactone + H2O = 6-phospho-D-gluconate + H(+)</text>
        <dbReference type="Rhea" id="RHEA:12556"/>
        <dbReference type="ChEBI" id="CHEBI:15377"/>
        <dbReference type="ChEBI" id="CHEBI:15378"/>
        <dbReference type="ChEBI" id="CHEBI:57955"/>
        <dbReference type="ChEBI" id="CHEBI:58759"/>
        <dbReference type="EC" id="3.1.1.31"/>
    </reaction>
</comment>
<evidence type="ECO:0000313" key="9">
    <source>
        <dbReference type="EMBL" id="KEZ19376.1"/>
    </source>
</evidence>
<dbReference type="InterPro" id="IPR005900">
    <property type="entry name" value="6-phosphogluconolactonase_DevB"/>
</dbReference>
<comment type="function">
    <text evidence="2 7">Hydrolysis of 6-phosphogluconolactone to 6-phosphogluconate.</text>
</comment>
<evidence type="ECO:0000259" key="8">
    <source>
        <dbReference type="Pfam" id="PF01182"/>
    </source>
</evidence>